<protein>
    <submittedName>
        <fullName evidence="2">Uncharacterized protein</fullName>
    </submittedName>
</protein>
<dbReference type="Proteomes" id="UP001556367">
    <property type="component" value="Unassembled WGS sequence"/>
</dbReference>
<feature type="region of interest" description="Disordered" evidence="1">
    <location>
        <begin position="110"/>
        <end position="150"/>
    </location>
</feature>
<accession>A0ABR3IYK6</accession>
<sequence length="330" mass="35827">MAATREPCTSERTSVAEGRQVARMANPGGSTNPPSDGDETRGYASTSDEGDEASAGLCVAKDAVQTTMARRRDAVGRRAGGQMLVSPRRAFCVGFRRRERPRGPAIEAWDGQYSPIGTHNSPNSHIPLQGRHRHSDEPPPHRNCTSGPAPAPLTLPGQCTRSSHWRSSVVVGCVVAFAADVDARRPCISRVARRGRVVVATWPRTCRYPVKRSRSKWPRFCVVAKPMSRPKSRSSSGKVVSTAMEHLNGVLAITSRPRKIPSSLATHRIGFSWSAVDAMGGRSMTNASRRSTGKFELGGEIWRYWLVIGGRIASSKKKAPLAFAPEMSCL</sequence>
<feature type="compositionally biased region" description="Polar residues" evidence="1">
    <location>
        <begin position="115"/>
        <end position="126"/>
    </location>
</feature>
<evidence type="ECO:0000313" key="3">
    <source>
        <dbReference type="Proteomes" id="UP001556367"/>
    </source>
</evidence>
<gene>
    <name evidence="2" type="ORF">HGRIS_010938</name>
</gene>
<evidence type="ECO:0000313" key="2">
    <source>
        <dbReference type="EMBL" id="KAL0948353.1"/>
    </source>
</evidence>
<keyword evidence="3" id="KW-1185">Reference proteome</keyword>
<comment type="caution">
    <text evidence="2">The sequence shown here is derived from an EMBL/GenBank/DDBJ whole genome shotgun (WGS) entry which is preliminary data.</text>
</comment>
<evidence type="ECO:0000256" key="1">
    <source>
        <dbReference type="SAM" id="MobiDB-lite"/>
    </source>
</evidence>
<dbReference type="EMBL" id="JASNQZ010000014">
    <property type="protein sequence ID" value="KAL0948353.1"/>
    <property type="molecule type" value="Genomic_DNA"/>
</dbReference>
<proteinExistence type="predicted"/>
<name>A0ABR3IYK6_9AGAR</name>
<reference evidence="3" key="1">
    <citation type="submission" date="2024-06" db="EMBL/GenBank/DDBJ databases">
        <title>Multi-omics analyses provide insights into the biosynthesis of the anticancer antibiotic pleurotin in Hohenbuehelia grisea.</title>
        <authorList>
            <person name="Weaver J.A."/>
            <person name="Alberti F."/>
        </authorList>
    </citation>
    <scope>NUCLEOTIDE SEQUENCE [LARGE SCALE GENOMIC DNA]</scope>
    <source>
        <strain evidence="3">T-177</strain>
    </source>
</reference>
<feature type="region of interest" description="Disordered" evidence="1">
    <location>
        <begin position="1"/>
        <end position="58"/>
    </location>
</feature>
<organism evidence="2 3">
    <name type="scientific">Hohenbuehelia grisea</name>
    <dbReference type="NCBI Taxonomy" id="104357"/>
    <lineage>
        <taxon>Eukaryota</taxon>
        <taxon>Fungi</taxon>
        <taxon>Dikarya</taxon>
        <taxon>Basidiomycota</taxon>
        <taxon>Agaricomycotina</taxon>
        <taxon>Agaricomycetes</taxon>
        <taxon>Agaricomycetidae</taxon>
        <taxon>Agaricales</taxon>
        <taxon>Pleurotineae</taxon>
        <taxon>Pleurotaceae</taxon>
        <taxon>Hohenbuehelia</taxon>
    </lineage>
</organism>